<reference evidence="6 7" key="1">
    <citation type="submission" date="2018-11" db="EMBL/GenBank/DDBJ databases">
        <authorList>
            <consortium name="Pathogen Informatics"/>
        </authorList>
    </citation>
    <scope>NUCLEOTIDE SEQUENCE [LARGE SCALE GENOMIC DNA]</scope>
</reference>
<evidence type="ECO:0000256" key="2">
    <source>
        <dbReference type="ARBA" id="ARBA00023015"/>
    </source>
</evidence>
<dbReference type="InterPro" id="IPR009072">
    <property type="entry name" value="Histone-fold"/>
</dbReference>
<feature type="non-terminal residue" evidence="6">
    <location>
        <position position="110"/>
    </location>
</feature>
<comment type="subcellular location">
    <subcellularLocation>
        <location evidence="1">Nucleus</location>
    </subcellularLocation>
</comment>
<dbReference type="Gene3D" id="1.10.20.10">
    <property type="entry name" value="Histone, subunit A"/>
    <property type="match status" value="1"/>
</dbReference>
<dbReference type="OrthoDB" id="6278597at2759"/>
<gene>
    <name evidence="6" type="ORF">DILT_LOCUS15651</name>
</gene>
<keyword evidence="3" id="KW-0804">Transcription</keyword>
<feature type="domain" description="Bromodomain associated" evidence="5">
    <location>
        <begin position="32"/>
        <end position="72"/>
    </location>
</feature>
<keyword evidence="2" id="KW-0805">Transcription regulation</keyword>
<organism evidence="6 7">
    <name type="scientific">Dibothriocephalus latus</name>
    <name type="common">Fish tapeworm</name>
    <name type="synonym">Diphyllobothrium latum</name>
    <dbReference type="NCBI Taxonomy" id="60516"/>
    <lineage>
        <taxon>Eukaryota</taxon>
        <taxon>Metazoa</taxon>
        <taxon>Spiralia</taxon>
        <taxon>Lophotrochozoa</taxon>
        <taxon>Platyhelminthes</taxon>
        <taxon>Cestoda</taxon>
        <taxon>Eucestoda</taxon>
        <taxon>Diphyllobothriidea</taxon>
        <taxon>Diphyllobothriidae</taxon>
        <taxon>Dibothriocephalus</taxon>
    </lineage>
</organism>
<evidence type="ECO:0000256" key="4">
    <source>
        <dbReference type="ARBA" id="ARBA00023242"/>
    </source>
</evidence>
<evidence type="ECO:0000313" key="7">
    <source>
        <dbReference type="Proteomes" id="UP000281553"/>
    </source>
</evidence>
<protein>
    <recommendedName>
        <fullName evidence="5">Bromodomain associated domain-containing protein</fullName>
    </recommendedName>
</protein>
<evidence type="ECO:0000259" key="5">
    <source>
        <dbReference type="Pfam" id="PF07524"/>
    </source>
</evidence>
<dbReference type="Pfam" id="PF07524">
    <property type="entry name" value="Bromo_TP"/>
    <property type="match status" value="1"/>
</dbReference>
<dbReference type="Proteomes" id="UP000281553">
    <property type="component" value="Unassembled WGS sequence"/>
</dbReference>
<evidence type="ECO:0000256" key="1">
    <source>
        <dbReference type="ARBA" id="ARBA00004123"/>
    </source>
</evidence>
<evidence type="ECO:0000313" key="6">
    <source>
        <dbReference type="EMBL" id="VDN30947.1"/>
    </source>
</evidence>
<dbReference type="EMBL" id="UYRU01080337">
    <property type="protein sequence ID" value="VDN30947.1"/>
    <property type="molecule type" value="Genomic_DNA"/>
</dbReference>
<evidence type="ECO:0000256" key="3">
    <source>
        <dbReference type="ARBA" id="ARBA00023163"/>
    </source>
</evidence>
<proteinExistence type="predicted"/>
<dbReference type="GO" id="GO:0005634">
    <property type="term" value="C:nucleus"/>
    <property type="evidence" value="ECO:0007669"/>
    <property type="project" value="UniProtKB-SubCell"/>
</dbReference>
<keyword evidence="7" id="KW-1185">Reference proteome</keyword>
<dbReference type="InterPro" id="IPR006565">
    <property type="entry name" value="BTP"/>
</dbReference>
<name>A0A3P7N914_DIBLA</name>
<accession>A0A3P7N914</accession>
<sequence length="110" mass="12047">MIGRDSLDALLFWLTEFMSKPPGTEMTVELLRASFTEIVATVCAQVGFEKVNVEAVDILADILHKYLSTLSEFIAALGEDSYFGLLDGVTTLEVLDQPLESLLTFADEVG</sequence>
<dbReference type="AlphaFoldDB" id="A0A3P7N914"/>
<keyword evidence="4" id="KW-0539">Nucleus</keyword>
<dbReference type="GO" id="GO:0046982">
    <property type="term" value="F:protein heterodimerization activity"/>
    <property type="evidence" value="ECO:0007669"/>
    <property type="project" value="InterPro"/>
</dbReference>